<dbReference type="PANTHER" id="PTHR22955:SF66">
    <property type="entry name" value="INTEGRASE CATALYTIC DOMAIN-CONTAINING PROTEIN"/>
    <property type="match status" value="1"/>
</dbReference>
<dbReference type="PANTHER" id="PTHR22955">
    <property type="entry name" value="RETROTRANSPOSON"/>
    <property type="match status" value="1"/>
</dbReference>
<feature type="region of interest" description="Disordered" evidence="1">
    <location>
        <begin position="238"/>
        <end position="293"/>
    </location>
</feature>
<dbReference type="GO" id="GO:0003676">
    <property type="term" value="F:nucleic acid binding"/>
    <property type="evidence" value="ECO:0007669"/>
    <property type="project" value="InterPro"/>
</dbReference>
<proteinExistence type="predicted"/>
<dbReference type="Gene3D" id="4.10.60.10">
    <property type="entry name" value="Zinc finger, CCHC-type"/>
    <property type="match status" value="1"/>
</dbReference>
<organism evidence="4">
    <name type="scientific">Heligmosomoides polygyrus</name>
    <name type="common">Parasitic roundworm</name>
    <dbReference type="NCBI Taxonomy" id="6339"/>
    <lineage>
        <taxon>Eukaryota</taxon>
        <taxon>Metazoa</taxon>
        <taxon>Ecdysozoa</taxon>
        <taxon>Nematoda</taxon>
        <taxon>Chromadorea</taxon>
        <taxon>Rhabditida</taxon>
        <taxon>Rhabditina</taxon>
        <taxon>Rhabditomorpha</taxon>
        <taxon>Strongyloidea</taxon>
        <taxon>Heligmosomidae</taxon>
        <taxon>Heligmosomoides</taxon>
    </lineage>
</organism>
<protein>
    <recommendedName>
        <fullName evidence="3">CCHC-type domain-containing protein</fullName>
    </recommendedName>
</protein>
<keyword evidence="2" id="KW-1133">Transmembrane helix</keyword>
<dbReference type="OrthoDB" id="5864015at2759"/>
<dbReference type="Gene3D" id="2.40.70.10">
    <property type="entry name" value="Acid Proteases"/>
    <property type="match status" value="1"/>
</dbReference>
<sequence>MDWLQENSSWLGSLSETDSSRRECAGELRHALKICEEYVELLESSMAKLAKAYDGLADHSEEEDKQFEKYMESSQETIMKLHRQKPKLEIILHKDVTGSTKHEEEHAMEKRIKEENESEWSLDQWLNAIDQTITQEELLKDMLPKDFERQRSSSTRDSWKGSASCEYCQQRGHKWNSCPGIPNATVRKSFLMKKNRCLNCGSASHRVSSCPGGNCRKCAGRHHTAICSKGVIPIKEQEMRSGGDSLRPREQKSRILSSGTSTIKKPTTEKRPQRSSRQHAVTSEISQPENPPANEAVVLHLNENLHDTKENRQKVILLAGSANVLDSKGMMRSVTILLDTGSELSFIDDRLAQELGLPTVDRSSLLISTFGSNTPSAKECDIMMIKLCDIEGVQHEVRLHKNDFITGTIEKANLDQSDLDFINKQKIVLSMPMKQKFLQPQILLGCDYLWNFMVPMGRLVLPSGLLLIPTRFGYIISATFYKELDRHVLKENTTHRLFAFSDASQFAIATCVYIASTGNSHLVMAKSKLPSLKTSITIPKQEMNALTLSARVALFICKELEPLCKLEEVIFFSDSEIVLGWAKSPPARKSVGILVSNRLKELADIVEDLKSRGISSRFGYVSTAENPADCGTRGLSSDALQDHYWWNGPPIIRNFDTTRSEDNFFPLSSPKIEKEEEAIPPAVVASLTTKQEKLQNEATLLNLTRFITLHDHLVKWRIFDGIETNVLETTCRATPFCTQVDCTFCVATIANPECWPRTAIFLTGLSIYMFVTLCYFLFHVPVIIGNPLLYLLRTIGRIGFLITKSTLKFLSNPYRM</sequence>
<feature type="compositionally biased region" description="Polar residues" evidence="1">
    <location>
        <begin position="278"/>
        <end position="288"/>
    </location>
</feature>
<dbReference type="CDD" id="cd00303">
    <property type="entry name" value="retropepsin_like"/>
    <property type="match status" value="1"/>
</dbReference>
<dbReference type="InterPro" id="IPR008737">
    <property type="entry name" value="DUF1758"/>
</dbReference>
<gene>
    <name evidence="4" type="ORF">HPBE_LOCUS8570</name>
</gene>
<evidence type="ECO:0000256" key="1">
    <source>
        <dbReference type="SAM" id="MobiDB-lite"/>
    </source>
</evidence>
<feature type="compositionally biased region" description="Basic and acidic residues" evidence="1">
    <location>
        <begin position="238"/>
        <end position="253"/>
    </location>
</feature>
<accession>A0A3P7YXC2</accession>
<dbReference type="InterPro" id="IPR001878">
    <property type="entry name" value="Znf_CCHC"/>
</dbReference>
<dbReference type="InterPro" id="IPR021109">
    <property type="entry name" value="Peptidase_aspartic_dom_sf"/>
</dbReference>
<keyword evidence="2" id="KW-0472">Membrane</keyword>
<feature type="domain" description="CCHC-type" evidence="3">
    <location>
        <begin position="196"/>
        <end position="212"/>
    </location>
</feature>
<dbReference type="InterPro" id="IPR008042">
    <property type="entry name" value="Retrotrans_Pao"/>
</dbReference>
<evidence type="ECO:0000313" key="4">
    <source>
        <dbReference type="EMBL" id="VDO76904.1"/>
    </source>
</evidence>
<dbReference type="EMBL" id="UZAH01026190">
    <property type="protein sequence ID" value="VDO76904.1"/>
    <property type="molecule type" value="Genomic_DNA"/>
</dbReference>
<reference evidence="4" key="1">
    <citation type="submission" date="2018-11" db="EMBL/GenBank/DDBJ databases">
        <authorList>
            <consortium name="Pathogen Informatics"/>
        </authorList>
    </citation>
    <scope>NUCLEOTIDE SEQUENCE [LARGE SCALE GENOMIC DNA]</scope>
</reference>
<dbReference type="GO" id="GO:0008270">
    <property type="term" value="F:zinc ion binding"/>
    <property type="evidence" value="ECO:0007669"/>
    <property type="project" value="InterPro"/>
</dbReference>
<name>A0A3P7YXC2_HELPZ</name>
<feature type="domain" description="CCHC-type" evidence="3">
    <location>
        <begin position="164"/>
        <end position="180"/>
    </location>
</feature>
<dbReference type="SMART" id="SM00343">
    <property type="entry name" value="ZnF_C2HC"/>
    <property type="match status" value="2"/>
</dbReference>
<keyword evidence="2" id="KW-0812">Transmembrane</keyword>
<dbReference type="AlphaFoldDB" id="A0A3P7YXC2"/>
<evidence type="ECO:0000256" key="2">
    <source>
        <dbReference type="SAM" id="Phobius"/>
    </source>
</evidence>
<evidence type="ECO:0000259" key="3">
    <source>
        <dbReference type="SMART" id="SM00343"/>
    </source>
</evidence>
<dbReference type="Pfam" id="PF05585">
    <property type="entry name" value="DUF1758"/>
    <property type="match status" value="1"/>
</dbReference>
<feature type="transmembrane region" description="Helical" evidence="2">
    <location>
        <begin position="759"/>
        <end position="778"/>
    </location>
</feature>
<dbReference type="Pfam" id="PF05380">
    <property type="entry name" value="Peptidase_A17"/>
    <property type="match status" value="1"/>
</dbReference>
<feature type="compositionally biased region" description="Polar residues" evidence="1">
    <location>
        <begin position="254"/>
        <end position="265"/>
    </location>
</feature>